<keyword evidence="1" id="KW-0175">Coiled coil</keyword>
<dbReference type="Gene3D" id="1.20.120.20">
    <property type="entry name" value="Apolipoprotein"/>
    <property type="match status" value="1"/>
</dbReference>
<gene>
    <name evidence="2" type="ORF">SAY89_05985</name>
</gene>
<name>A0AAF0ZGN1_9CHRO</name>
<feature type="coiled-coil region" evidence="1">
    <location>
        <begin position="175"/>
        <end position="236"/>
    </location>
</feature>
<sequence length="310" mass="36483">MLINEKLISSLEYISEVRKNLPEELSKMTEILNDIRENLNNVIEKNNNKQEEVVRQLIEVQKKLSNFPQIIITQQGLLQIKMVAVSNKIKQLNETMINQQKELNSPMQTLNGYFDKFEQQLEKMKTHHLQILEEGITIFNELWESLQANHESIEITWQSTQQEIEILSEKVNYLEEVIEYNLENFTNQINDYQENINSNLEDNLKPKLANYSTDLEELLEKSINNIEQKISSFRENSEENIEKARFLFKDKINNFREELTTLIESDSALEKLKDHDSLFTDNSKEIEIFIEKLKKLITDIEEVGESLGVN</sequence>
<dbReference type="RefSeq" id="WP_320002047.1">
    <property type="nucleotide sequence ID" value="NZ_CP138348.1"/>
</dbReference>
<feature type="coiled-coil region" evidence="1">
    <location>
        <begin position="25"/>
        <end position="56"/>
    </location>
</feature>
<dbReference type="AlphaFoldDB" id="A0AAF0ZGN1"/>
<evidence type="ECO:0000313" key="2">
    <source>
        <dbReference type="EMBL" id="WPF89817.1"/>
    </source>
</evidence>
<dbReference type="SUPFAM" id="SSF58113">
    <property type="entry name" value="Apolipoprotein A-I"/>
    <property type="match status" value="1"/>
</dbReference>
<protein>
    <submittedName>
        <fullName evidence="2">Uncharacterized protein</fullName>
    </submittedName>
</protein>
<proteinExistence type="predicted"/>
<dbReference type="EMBL" id="CP138348">
    <property type="protein sequence ID" value="WPF89817.1"/>
    <property type="molecule type" value="Genomic_DNA"/>
</dbReference>
<organism evidence="2">
    <name type="scientific">Cyanobacterium aponinum AL20115</name>
    <dbReference type="NCBI Taxonomy" id="3090662"/>
    <lineage>
        <taxon>Bacteria</taxon>
        <taxon>Bacillati</taxon>
        <taxon>Cyanobacteriota</taxon>
        <taxon>Cyanophyceae</taxon>
        <taxon>Oscillatoriophycideae</taxon>
        <taxon>Chroococcales</taxon>
        <taxon>Geminocystaceae</taxon>
        <taxon>Cyanobacterium</taxon>
    </lineage>
</organism>
<reference evidence="2" key="1">
    <citation type="submission" date="2023-11" db="EMBL/GenBank/DDBJ databases">
        <title>Genome sequence of Cyanobacterium aponinum BCRC AL20115.</title>
        <authorList>
            <person name="Chang H.-Y."/>
            <person name="Lin K.-M."/>
            <person name="Hsueh H.-T."/>
            <person name="Chu H.-A."/>
            <person name="Kuo C.-H."/>
        </authorList>
    </citation>
    <scope>NUCLEOTIDE SEQUENCE</scope>
    <source>
        <strain evidence="2">AL20115</strain>
    </source>
</reference>
<evidence type="ECO:0000256" key="1">
    <source>
        <dbReference type="SAM" id="Coils"/>
    </source>
</evidence>
<accession>A0AAF0ZGN1</accession>